<keyword evidence="2" id="KW-0472">Membrane</keyword>
<name>A0ABD2ZXE7_9GENT</name>
<organism evidence="3 4">
    <name type="scientific">Cinchona calisaya</name>
    <dbReference type="NCBI Taxonomy" id="153742"/>
    <lineage>
        <taxon>Eukaryota</taxon>
        <taxon>Viridiplantae</taxon>
        <taxon>Streptophyta</taxon>
        <taxon>Embryophyta</taxon>
        <taxon>Tracheophyta</taxon>
        <taxon>Spermatophyta</taxon>
        <taxon>Magnoliopsida</taxon>
        <taxon>eudicotyledons</taxon>
        <taxon>Gunneridae</taxon>
        <taxon>Pentapetalae</taxon>
        <taxon>asterids</taxon>
        <taxon>lamiids</taxon>
        <taxon>Gentianales</taxon>
        <taxon>Rubiaceae</taxon>
        <taxon>Cinchonoideae</taxon>
        <taxon>Cinchoneae</taxon>
        <taxon>Cinchona</taxon>
    </lineage>
</organism>
<proteinExistence type="predicted"/>
<feature type="transmembrane region" description="Helical" evidence="2">
    <location>
        <begin position="60"/>
        <end position="80"/>
    </location>
</feature>
<dbReference type="Proteomes" id="UP001630127">
    <property type="component" value="Unassembled WGS sequence"/>
</dbReference>
<accession>A0ABD2ZXE7</accession>
<evidence type="ECO:0000313" key="3">
    <source>
        <dbReference type="EMBL" id="KAL3523406.1"/>
    </source>
</evidence>
<feature type="compositionally biased region" description="Polar residues" evidence="1">
    <location>
        <begin position="411"/>
        <end position="420"/>
    </location>
</feature>
<protein>
    <submittedName>
        <fullName evidence="3">Uncharacterized protein</fullName>
    </submittedName>
</protein>
<dbReference type="PANTHER" id="PTHR37198">
    <property type="entry name" value="NUCLEOLIN"/>
    <property type="match status" value="1"/>
</dbReference>
<comment type="caution">
    <text evidence="3">The sequence shown here is derived from an EMBL/GenBank/DDBJ whole genome shotgun (WGS) entry which is preliminary data.</text>
</comment>
<keyword evidence="2" id="KW-0812">Transmembrane</keyword>
<dbReference type="AlphaFoldDB" id="A0ABD2ZXE7"/>
<sequence>MEDPGEEWDVEEYYTDSGGEECKSKVRWILNKGLQLGKTVVIAGFVMSSAPLVLPPLVVVSALGFAVSVPFGVVFASYACTEKLMSKLLPIPASSPMLEYDTRLIKDGEEEEEGQSAFAGEFVLEERVKEQMGDTKEEVDQENVYKDETFKEKGYEEDVGEYLEGEDEGSLGGTNIKIESAEKAVDREPLVEESKNERPLPGVKRVVVVMGREKKNANDVTKTDELVLVARGVRSDSRDVEKVTRNEEDKVLEGTTGLLEKIRDKGKVGESAKKNKKKNKHRVTKFHGVAVNKEDKHGQHTKEMDENLNKELGKKGDETIREAKTGKMKVTSKHLMKEDVGIDDKNNVLASDKSVGYQSTLTNGNHAAKKCKITDMEKPVAVEQGCRVDSVVSDEKDVDSIGSDAERRETASCNPENQVQPGVPQSKDDGIMSKEDILVSSNENSLGEQKIWEQINALRTIVGYKAAPRSSYIEELKALYIFTGVEPPSSFDKSFDLKEAEDKLHFLMSIVGVK</sequence>
<reference evidence="3 4" key="1">
    <citation type="submission" date="2024-11" db="EMBL/GenBank/DDBJ databases">
        <title>A near-complete genome assembly of Cinchona calisaya.</title>
        <authorList>
            <person name="Lian D.C."/>
            <person name="Zhao X.W."/>
            <person name="Wei L."/>
        </authorList>
    </citation>
    <scope>NUCLEOTIDE SEQUENCE [LARGE SCALE GENOMIC DNA]</scope>
    <source>
        <tissue evidence="3">Nenye</tissue>
    </source>
</reference>
<keyword evidence="2" id="KW-1133">Transmembrane helix</keyword>
<feature type="region of interest" description="Disordered" evidence="1">
    <location>
        <begin position="393"/>
        <end position="431"/>
    </location>
</feature>
<keyword evidence="4" id="KW-1185">Reference proteome</keyword>
<dbReference type="PANTHER" id="PTHR37198:SF1">
    <property type="entry name" value="NUCLEOLIN"/>
    <property type="match status" value="1"/>
</dbReference>
<evidence type="ECO:0000256" key="2">
    <source>
        <dbReference type="SAM" id="Phobius"/>
    </source>
</evidence>
<feature type="transmembrane region" description="Helical" evidence="2">
    <location>
        <begin position="33"/>
        <end position="54"/>
    </location>
</feature>
<feature type="compositionally biased region" description="Basic and acidic residues" evidence="1">
    <location>
        <begin position="393"/>
        <end position="410"/>
    </location>
</feature>
<evidence type="ECO:0000313" key="4">
    <source>
        <dbReference type="Proteomes" id="UP001630127"/>
    </source>
</evidence>
<dbReference type="EMBL" id="JBJUIK010000007">
    <property type="protein sequence ID" value="KAL3523406.1"/>
    <property type="molecule type" value="Genomic_DNA"/>
</dbReference>
<evidence type="ECO:0000256" key="1">
    <source>
        <dbReference type="SAM" id="MobiDB-lite"/>
    </source>
</evidence>
<gene>
    <name evidence="3" type="ORF">ACH5RR_016240</name>
</gene>